<proteinExistence type="predicted"/>
<evidence type="ECO:0000313" key="2">
    <source>
        <dbReference type="Proteomes" id="UP000826271"/>
    </source>
</evidence>
<dbReference type="AlphaFoldDB" id="A0AAV6W0L6"/>
<dbReference type="EMBL" id="WHWC01000019">
    <property type="protein sequence ID" value="KAG8364121.1"/>
    <property type="molecule type" value="Genomic_DNA"/>
</dbReference>
<keyword evidence="2" id="KW-1185">Reference proteome</keyword>
<evidence type="ECO:0000313" key="1">
    <source>
        <dbReference type="EMBL" id="KAG8364121.1"/>
    </source>
</evidence>
<comment type="caution">
    <text evidence="1">The sequence shown here is derived from an EMBL/GenBank/DDBJ whole genome shotgun (WGS) entry which is preliminary data.</text>
</comment>
<accession>A0AAV6W0L6</accession>
<organism evidence="1 2">
    <name type="scientific">Buddleja alternifolia</name>
    <dbReference type="NCBI Taxonomy" id="168488"/>
    <lineage>
        <taxon>Eukaryota</taxon>
        <taxon>Viridiplantae</taxon>
        <taxon>Streptophyta</taxon>
        <taxon>Embryophyta</taxon>
        <taxon>Tracheophyta</taxon>
        <taxon>Spermatophyta</taxon>
        <taxon>Magnoliopsida</taxon>
        <taxon>eudicotyledons</taxon>
        <taxon>Gunneridae</taxon>
        <taxon>Pentapetalae</taxon>
        <taxon>asterids</taxon>
        <taxon>lamiids</taxon>
        <taxon>Lamiales</taxon>
        <taxon>Scrophulariaceae</taxon>
        <taxon>Buddlejeae</taxon>
        <taxon>Buddleja</taxon>
    </lineage>
</organism>
<name>A0AAV6W0L6_9LAMI</name>
<protein>
    <submittedName>
        <fullName evidence="1">Uncharacterized protein</fullName>
    </submittedName>
</protein>
<reference evidence="1" key="1">
    <citation type="submission" date="2019-10" db="EMBL/GenBank/DDBJ databases">
        <authorList>
            <person name="Zhang R."/>
            <person name="Pan Y."/>
            <person name="Wang J."/>
            <person name="Ma R."/>
            <person name="Yu S."/>
        </authorList>
    </citation>
    <scope>NUCLEOTIDE SEQUENCE</scope>
    <source>
        <strain evidence="1">LA-IB0</strain>
        <tissue evidence="1">Leaf</tissue>
    </source>
</reference>
<sequence length="79" mass="8010">MAESIPAAEMNAAAGVLLSPSATGAVSSSIAAAGNHSAVSLLSPHAGALLDNRERMFGAVVKREELRHLELCPEDVSGV</sequence>
<gene>
    <name evidence="1" type="ORF">BUALT_Bualt19G0093900</name>
</gene>
<dbReference type="Proteomes" id="UP000826271">
    <property type="component" value="Unassembled WGS sequence"/>
</dbReference>